<feature type="transmembrane region" description="Helical" evidence="2">
    <location>
        <begin position="541"/>
        <end position="563"/>
    </location>
</feature>
<protein>
    <submittedName>
        <fullName evidence="3">Uncharacterized protein</fullName>
    </submittedName>
</protein>
<evidence type="ECO:0000313" key="4">
    <source>
        <dbReference type="Proteomes" id="UP001396898"/>
    </source>
</evidence>
<name>A0ABR1S8Y9_9PEZI</name>
<dbReference type="Proteomes" id="UP001396898">
    <property type="component" value="Unassembled WGS sequence"/>
</dbReference>
<evidence type="ECO:0000313" key="3">
    <source>
        <dbReference type="EMBL" id="KAK8027823.1"/>
    </source>
</evidence>
<keyword evidence="2" id="KW-1133">Transmembrane helix</keyword>
<feature type="transmembrane region" description="Helical" evidence="2">
    <location>
        <begin position="99"/>
        <end position="121"/>
    </location>
</feature>
<comment type="caution">
    <text evidence="3">The sequence shown here is derived from an EMBL/GenBank/DDBJ whole genome shotgun (WGS) entry which is preliminary data.</text>
</comment>
<keyword evidence="2" id="KW-0472">Membrane</keyword>
<dbReference type="EMBL" id="JAQQWI010000007">
    <property type="protein sequence ID" value="KAK8027823.1"/>
    <property type="molecule type" value="Genomic_DNA"/>
</dbReference>
<feature type="compositionally biased region" description="Basic and acidic residues" evidence="1">
    <location>
        <begin position="697"/>
        <end position="716"/>
    </location>
</feature>
<evidence type="ECO:0000256" key="2">
    <source>
        <dbReference type="SAM" id="Phobius"/>
    </source>
</evidence>
<sequence>MATMDNHAPGSSSPYPVYGNANLVIAFVAFLVTVSTANLWGIICFTAHHVYSTDKPRDALHHQRQVILRNNAGPFSGFSTLAQLSWAWRKSKRRPLRRLMPLLVCIVALMSGFTTASIFAARVATGTEALISSPSCGVIGNDNRERSLVDNMQILVPYMTRAVGIAANYAQQCYSSNGPPSPLDCGTYVKKRMPFTVTTNASCPFDPSICTRANGSLLLDTGYMDSHDDFGINAPSQERWQFRKTVHCSPLVTDDFTSRHNKTPERLFRRYHYGKLPGGSNWTYEYPDEYEVRKRFNVSSRVVDYTLSSTAAWYQNGSLLRDVSYFDPIPELVRPDADLSLYFLSTNQVSFLGNTTDDWYRARSYHGKFRSSWNGKGVTSLYASAEPASPLACAQQQQVCNPNHPGGRVCTSMSGVSDMNRLGYQIFDEAGAQRLLWSKRAGFSVQGGPIQTAVDTLKLDALESRRAMAGETQGPLPDDQWQRDVRYWFEVSLSAWQKGFVDTAVGASNPDVASWVQTSDHPEHVKLCKSQKIRSSTHASFSVFGLFFIVGTCILTTAVNLTLESIAKCIQRRFQLDSYSRLEWTSNHMLQLQRLAHEELGVGEWTGCDQIVPVMLGGSHVDLAPLDLGEQNHPRLARATVQGGKEAGTVKRAMTNATETTLVTNETGALQRAASVPKLPQITVVSGSSDDLSSGAVDEREARTERQEGVELSKLH</sequence>
<accession>A0ABR1S8Y9</accession>
<keyword evidence="4" id="KW-1185">Reference proteome</keyword>
<proteinExistence type="predicted"/>
<reference evidence="3 4" key="1">
    <citation type="submission" date="2023-01" db="EMBL/GenBank/DDBJ databases">
        <title>Analysis of 21 Apiospora genomes using comparative genomics revels a genus with tremendous synthesis potential of carbohydrate active enzymes and secondary metabolites.</title>
        <authorList>
            <person name="Sorensen T."/>
        </authorList>
    </citation>
    <scope>NUCLEOTIDE SEQUENCE [LARGE SCALE GENOMIC DNA]</scope>
    <source>
        <strain evidence="3 4">CBS 20057</strain>
    </source>
</reference>
<gene>
    <name evidence="3" type="ORF">PG991_004879</name>
</gene>
<keyword evidence="2" id="KW-0812">Transmembrane</keyword>
<feature type="region of interest" description="Disordered" evidence="1">
    <location>
        <begin position="685"/>
        <end position="716"/>
    </location>
</feature>
<feature type="transmembrane region" description="Helical" evidence="2">
    <location>
        <begin position="23"/>
        <end position="47"/>
    </location>
</feature>
<evidence type="ECO:0000256" key="1">
    <source>
        <dbReference type="SAM" id="MobiDB-lite"/>
    </source>
</evidence>
<organism evidence="3 4">
    <name type="scientific">Apiospora marii</name>
    <dbReference type="NCBI Taxonomy" id="335849"/>
    <lineage>
        <taxon>Eukaryota</taxon>
        <taxon>Fungi</taxon>
        <taxon>Dikarya</taxon>
        <taxon>Ascomycota</taxon>
        <taxon>Pezizomycotina</taxon>
        <taxon>Sordariomycetes</taxon>
        <taxon>Xylariomycetidae</taxon>
        <taxon>Amphisphaeriales</taxon>
        <taxon>Apiosporaceae</taxon>
        <taxon>Apiospora</taxon>
    </lineage>
</organism>
<feature type="compositionally biased region" description="Low complexity" evidence="1">
    <location>
        <begin position="685"/>
        <end position="696"/>
    </location>
</feature>